<proteinExistence type="predicted"/>
<keyword evidence="2" id="KW-0805">Transcription regulation</keyword>
<name>A0ABS4JCC9_9BACL</name>
<dbReference type="SUPFAM" id="SSF46955">
    <property type="entry name" value="Putative DNA-binding domain"/>
    <property type="match status" value="1"/>
</dbReference>
<keyword evidence="7" id="KW-1185">Reference proteome</keyword>
<evidence type="ECO:0000313" key="7">
    <source>
        <dbReference type="Proteomes" id="UP001519288"/>
    </source>
</evidence>
<dbReference type="RefSeq" id="WP_209858686.1">
    <property type="nucleotide sequence ID" value="NZ_JAGGLD010000001.1"/>
</dbReference>
<dbReference type="InterPro" id="IPR009061">
    <property type="entry name" value="DNA-bd_dom_put_sf"/>
</dbReference>
<keyword evidence="3 6" id="KW-0238">DNA-binding</keyword>
<accession>A0ABS4JCC9</accession>
<evidence type="ECO:0000313" key="6">
    <source>
        <dbReference type="EMBL" id="MBP1999383.1"/>
    </source>
</evidence>
<dbReference type="PROSITE" id="PS50937">
    <property type="entry name" value="HTH_MERR_2"/>
    <property type="match status" value="1"/>
</dbReference>
<dbReference type="Proteomes" id="UP001519288">
    <property type="component" value="Unassembled WGS sequence"/>
</dbReference>
<feature type="domain" description="HTH merR-type" evidence="5">
    <location>
        <begin position="7"/>
        <end position="72"/>
    </location>
</feature>
<evidence type="ECO:0000256" key="3">
    <source>
        <dbReference type="ARBA" id="ARBA00023125"/>
    </source>
</evidence>
<sequence>MEFYLRGDLAKRSGLHVETLRYYEKSGLLPVPPRTDAGYRIYPKTTLLLLEFIKNAKECGFTIQEIRKALVRSESNPVQLEEFIQVIELKLKALDNEISLKEIKKNNLVQLKFHLLEELKNPEIGQVISILHMDQDS</sequence>
<organism evidence="6 7">
    <name type="scientific">Paenibacillus shirakamiensis</name>
    <dbReference type="NCBI Taxonomy" id="1265935"/>
    <lineage>
        <taxon>Bacteria</taxon>
        <taxon>Bacillati</taxon>
        <taxon>Bacillota</taxon>
        <taxon>Bacilli</taxon>
        <taxon>Bacillales</taxon>
        <taxon>Paenibacillaceae</taxon>
        <taxon>Paenibacillus</taxon>
    </lineage>
</organism>
<evidence type="ECO:0000256" key="2">
    <source>
        <dbReference type="ARBA" id="ARBA00023015"/>
    </source>
</evidence>
<reference evidence="6 7" key="1">
    <citation type="submission" date="2021-03" db="EMBL/GenBank/DDBJ databases">
        <title>Genomic Encyclopedia of Type Strains, Phase IV (KMG-IV): sequencing the most valuable type-strain genomes for metagenomic binning, comparative biology and taxonomic classification.</title>
        <authorList>
            <person name="Goeker M."/>
        </authorList>
    </citation>
    <scope>NUCLEOTIDE SEQUENCE [LARGE SCALE GENOMIC DNA]</scope>
    <source>
        <strain evidence="6 7">DSM 26806</strain>
    </source>
</reference>
<dbReference type="Pfam" id="PF13411">
    <property type="entry name" value="MerR_1"/>
    <property type="match status" value="1"/>
</dbReference>
<dbReference type="SMART" id="SM00422">
    <property type="entry name" value="HTH_MERR"/>
    <property type="match status" value="1"/>
</dbReference>
<dbReference type="PANTHER" id="PTHR30204:SF69">
    <property type="entry name" value="MERR-FAMILY TRANSCRIPTIONAL REGULATOR"/>
    <property type="match status" value="1"/>
</dbReference>
<dbReference type="EMBL" id="JAGGLD010000001">
    <property type="protein sequence ID" value="MBP1999383.1"/>
    <property type="molecule type" value="Genomic_DNA"/>
</dbReference>
<dbReference type="InterPro" id="IPR047057">
    <property type="entry name" value="MerR_fam"/>
</dbReference>
<gene>
    <name evidence="6" type="ORF">J2Z69_000402</name>
</gene>
<evidence type="ECO:0000256" key="4">
    <source>
        <dbReference type="ARBA" id="ARBA00023163"/>
    </source>
</evidence>
<dbReference type="GO" id="GO:0003677">
    <property type="term" value="F:DNA binding"/>
    <property type="evidence" value="ECO:0007669"/>
    <property type="project" value="UniProtKB-KW"/>
</dbReference>
<keyword evidence="4" id="KW-0804">Transcription</keyword>
<dbReference type="PANTHER" id="PTHR30204">
    <property type="entry name" value="REDOX-CYCLING DRUG-SENSING TRANSCRIPTIONAL ACTIVATOR SOXR"/>
    <property type="match status" value="1"/>
</dbReference>
<dbReference type="Gene3D" id="1.10.1660.10">
    <property type="match status" value="1"/>
</dbReference>
<keyword evidence="1" id="KW-0678">Repressor</keyword>
<evidence type="ECO:0000256" key="1">
    <source>
        <dbReference type="ARBA" id="ARBA00022491"/>
    </source>
</evidence>
<protein>
    <submittedName>
        <fullName evidence="6">DNA-binding transcriptional MerR regulator</fullName>
    </submittedName>
</protein>
<evidence type="ECO:0000259" key="5">
    <source>
        <dbReference type="PROSITE" id="PS50937"/>
    </source>
</evidence>
<dbReference type="InterPro" id="IPR000551">
    <property type="entry name" value="MerR-type_HTH_dom"/>
</dbReference>
<dbReference type="PROSITE" id="PS00552">
    <property type="entry name" value="HTH_MERR_1"/>
    <property type="match status" value="1"/>
</dbReference>
<dbReference type="PRINTS" id="PR00040">
    <property type="entry name" value="HTHMERR"/>
</dbReference>
<comment type="caution">
    <text evidence="6">The sequence shown here is derived from an EMBL/GenBank/DDBJ whole genome shotgun (WGS) entry which is preliminary data.</text>
</comment>